<dbReference type="CDD" id="cd07989">
    <property type="entry name" value="LPLAT_AGPAT-like"/>
    <property type="match status" value="1"/>
</dbReference>
<feature type="domain" description="Phospholipid/glycerol acyltransferase" evidence="3">
    <location>
        <begin position="43"/>
        <end position="154"/>
    </location>
</feature>
<keyword evidence="1" id="KW-0808">Transferase</keyword>
<dbReference type="InterPro" id="IPR002123">
    <property type="entry name" value="Plipid/glycerol_acylTrfase"/>
</dbReference>
<proteinExistence type="predicted"/>
<dbReference type="PANTHER" id="PTHR10434">
    <property type="entry name" value="1-ACYL-SN-GLYCEROL-3-PHOSPHATE ACYLTRANSFERASE"/>
    <property type="match status" value="1"/>
</dbReference>
<protein>
    <recommendedName>
        <fullName evidence="3">Phospholipid/glycerol acyltransferase domain-containing protein</fullName>
    </recommendedName>
</protein>
<reference evidence="4" key="1">
    <citation type="submission" date="2018-05" db="EMBL/GenBank/DDBJ databases">
        <authorList>
            <person name="Lanie J.A."/>
            <person name="Ng W.-L."/>
            <person name="Kazmierczak K.M."/>
            <person name="Andrzejewski T.M."/>
            <person name="Davidsen T.M."/>
            <person name="Wayne K.J."/>
            <person name="Tettelin H."/>
            <person name="Glass J.I."/>
            <person name="Rusch D."/>
            <person name="Podicherti R."/>
            <person name="Tsui H.-C.T."/>
            <person name="Winkler M.E."/>
        </authorList>
    </citation>
    <scope>NUCLEOTIDE SEQUENCE</scope>
</reference>
<dbReference type="GO" id="GO:0003841">
    <property type="term" value="F:1-acylglycerol-3-phosphate O-acyltransferase activity"/>
    <property type="evidence" value="ECO:0007669"/>
    <property type="project" value="TreeGrafter"/>
</dbReference>
<keyword evidence="2" id="KW-0012">Acyltransferase</keyword>
<evidence type="ECO:0000256" key="2">
    <source>
        <dbReference type="ARBA" id="ARBA00023315"/>
    </source>
</evidence>
<evidence type="ECO:0000313" key="4">
    <source>
        <dbReference type="EMBL" id="SVD61124.1"/>
    </source>
</evidence>
<dbReference type="GO" id="GO:0006654">
    <property type="term" value="P:phosphatidic acid biosynthetic process"/>
    <property type="evidence" value="ECO:0007669"/>
    <property type="project" value="TreeGrafter"/>
</dbReference>
<organism evidence="4">
    <name type="scientific">marine metagenome</name>
    <dbReference type="NCBI Taxonomy" id="408172"/>
    <lineage>
        <taxon>unclassified sequences</taxon>
        <taxon>metagenomes</taxon>
        <taxon>ecological metagenomes</taxon>
    </lineage>
</organism>
<dbReference type="EMBL" id="UINC01161752">
    <property type="protein sequence ID" value="SVD61124.1"/>
    <property type="molecule type" value="Genomic_DNA"/>
</dbReference>
<dbReference type="SMART" id="SM00563">
    <property type="entry name" value="PlsC"/>
    <property type="match status" value="1"/>
</dbReference>
<dbReference type="AlphaFoldDB" id="A0A382WR67"/>
<evidence type="ECO:0000256" key="1">
    <source>
        <dbReference type="ARBA" id="ARBA00022679"/>
    </source>
</evidence>
<dbReference type="Pfam" id="PF01553">
    <property type="entry name" value="Acyltransferase"/>
    <property type="match status" value="1"/>
</dbReference>
<evidence type="ECO:0000259" key="3">
    <source>
        <dbReference type="SMART" id="SM00563"/>
    </source>
</evidence>
<dbReference type="SUPFAM" id="SSF69593">
    <property type="entry name" value="Glycerol-3-phosphate (1)-acyltransferase"/>
    <property type="match status" value="1"/>
</dbReference>
<dbReference type="PANTHER" id="PTHR10434:SF11">
    <property type="entry name" value="1-ACYL-SN-GLYCEROL-3-PHOSPHATE ACYLTRANSFERASE"/>
    <property type="match status" value="1"/>
</dbReference>
<gene>
    <name evidence="4" type="ORF">METZ01_LOCUS413978</name>
</gene>
<sequence>MARTPTRIGFSYWLARFISGLFTRTWIRRRVLHSDRVPETGGVILASNHVSYLDPFYMVCSVRRLVIALARASAYKVPLLGTMLHSWGVIPVDQSGSGRGLKTFFTRLRAGDAVMMYPEGTRSHTGQIQAPQPGVGLIILKSDAPVVPVKLFGSYEAFSRHHWFPRPYRVEIKFGEPLDFRDLRAKANETKDKELLKKLYHQAATDLLHAIATIEPGPDKN</sequence>
<name>A0A382WR67_9ZZZZ</name>
<accession>A0A382WR67</accession>